<dbReference type="PANTHER" id="PTHR33696">
    <property type="entry name" value="T22J18.15-RELATED"/>
    <property type="match status" value="1"/>
</dbReference>
<keyword evidence="2" id="KW-1185">Reference proteome</keyword>
<proteinExistence type="predicted"/>
<dbReference type="AlphaFoldDB" id="A0AAD8KIA1"/>
<name>A0AAD8KIA1_TARER</name>
<organism evidence="1 2">
    <name type="scientific">Tagetes erecta</name>
    <name type="common">African marigold</name>
    <dbReference type="NCBI Taxonomy" id="13708"/>
    <lineage>
        <taxon>Eukaryota</taxon>
        <taxon>Viridiplantae</taxon>
        <taxon>Streptophyta</taxon>
        <taxon>Embryophyta</taxon>
        <taxon>Tracheophyta</taxon>
        <taxon>Spermatophyta</taxon>
        <taxon>Magnoliopsida</taxon>
        <taxon>eudicotyledons</taxon>
        <taxon>Gunneridae</taxon>
        <taxon>Pentapetalae</taxon>
        <taxon>asterids</taxon>
        <taxon>campanulids</taxon>
        <taxon>Asterales</taxon>
        <taxon>Asteraceae</taxon>
        <taxon>Asteroideae</taxon>
        <taxon>Heliantheae alliance</taxon>
        <taxon>Tageteae</taxon>
        <taxon>Tagetes</taxon>
    </lineage>
</organism>
<reference evidence="1" key="1">
    <citation type="journal article" date="2023" name="bioRxiv">
        <title>Improved chromosome-level genome assembly for marigold (Tagetes erecta).</title>
        <authorList>
            <person name="Jiang F."/>
            <person name="Yuan L."/>
            <person name="Wang S."/>
            <person name="Wang H."/>
            <person name="Xu D."/>
            <person name="Wang A."/>
            <person name="Fan W."/>
        </authorList>
    </citation>
    <scope>NUCLEOTIDE SEQUENCE</scope>
    <source>
        <strain evidence="1">WSJ</strain>
        <tissue evidence="1">Leaf</tissue>
    </source>
</reference>
<comment type="caution">
    <text evidence="1">The sequence shown here is derived from an EMBL/GenBank/DDBJ whole genome shotgun (WGS) entry which is preliminary data.</text>
</comment>
<protein>
    <submittedName>
        <fullName evidence="1">Uncharacterized protein</fullName>
    </submittedName>
</protein>
<gene>
    <name evidence="1" type="ORF">QVD17_18743</name>
</gene>
<evidence type="ECO:0000313" key="2">
    <source>
        <dbReference type="Proteomes" id="UP001229421"/>
    </source>
</evidence>
<dbReference type="Proteomes" id="UP001229421">
    <property type="component" value="Unassembled WGS sequence"/>
</dbReference>
<sequence length="149" mass="16497">MYKTSHKKSNSMVCVPFSWETIPGVPKLALPMCVLAPVVTTNQCEVQKKTVLPLPPGSSKQTVRSASKRTHFSEEDPFVVAMIECTKECDHYKGKGEINKGFGARVRKSKSFLMSCKHSFDAVEVPLLTRPSSIGSIVRREQVGCLKLI</sequence>
<accession>A0AAD8KIA1</accession>
<evidence type="ECO:0000313" key="1">
    <source>
        <dbReference type="EMBL" id="KAK1423440.1"/>
    </source>
</evidence>
<dbReference type="EMBL" id="JAUHHV010000005">
    <property type="protein sequence ID" value="KAK1423440.1"/>
    <property type="molecule type" value="Genomic_DNA"/>
</dbReference>